<sequence length="398" mass="45342">MGFRFRKSVKLGKFARVNFSGSGASLSLGPRGASLNVSSRGTYVNMGIPGSGISYRAKITEGNGKGNSGLDTSASNKYDVRIDEQGELVFSMNGGEVVPPELEYTARREMYSESLRLLEFYIKHNCSDGELLANFYQSTPCVSVPQYTTLPFDDKPSPPNLKRHGVLSLLLPFFRRKVDEMNYVALAEYQQQLNDWSSARMVHEEKESSRKYLIERGIYESEECMEEYFESVLDSINWPRETLVSFQVFCGGTKLAIDVDLPELEDMPTEVARVVKEKPYVFLRREPISPSKQMKVYMHHVHGVALRLLGEAFSALPLLERVVISGYTQRWSSDTLQIEDEYIYSCAVERGEWMSLYDILSAGEEPQKLFANISRLRRKMTQKGKFTTIEPFEPTFEF</sequence>
<dbReference type="Proteomes" id="UP000295375">
    <property type="component" value="Unassembled WGS sequence"/>
</dbReference>
<dbReference type="RefSeq" id="WP_133593933.1">
    <property type="nucleotide sequence ID" value="NZ_CP037953.1"/>
</dbReference>
<keyword evidence="3" id="KW-1185">Reference proteome</keyword>
<dbReference type="AlphaFoldDB" id="A0A4R6UFE7"/>
<name>A0A4R6UFE7_9GAMM</name>
<comment type="caution">
    <text evidence="2">The sequence shown here is derived from an EMBL/GenBank/DDBJ whole genome shotgun (WGS) entry which is preliminary data.</text>
</comment>
<dbReference type="OrthoDB" id="983149at2"/>
<feature type="domain" description="DUF4236" evidence="1">
    <location>
        <begin position="3"/>
        <end position="56"/>
    </location>
</feature>
<accession>A0A4R6UFE7</accession>
<gene>
    <name evidence="2" type="ORF">EV696_13717</name>
</gene>
<evidence type="ECO:0000313" key="3">
    <source>
        <dbReference type="Proteomes" id="UP000295375"/>
    </source>
</evidence>
<proteinExistence type="predicted"/>
<dbReference type="EMBL" id="SNYM01000037">
    <property type="protein sequence ID" value="TDQ41844.1"/>
    <property type="molecule type" value="Genomic_DNA"/>
</dbReference>
<protein>
    <submittedName>
        <fullName evidence="2">Uncharacterized protein DUF4236</fullName>
    </submittedName>
</protein>
<evidence type="ECO:0000313" key="2">
    <source>
        <dbReference type="EMBL" id="TDQ41844.1"/>
    </source>
</evidence>
<reference evidence="2 3" key="1">
    <citation type="submission" date="2019-03" db="EMBL/GenBank/DDBJ databases">
        <title>Genomic Encyclopedia of Type Strains, Phase IV (KMG-IV): sequencing the most valuable type-strain genomes for metagenomic binning, comparative biology and taxonomic classification.</title>
        <authorList>
            <person name="Goeker M."/>
        </authorList>
    </citation>
    <scope>NUCLEOTIDE SEQUENCE [LARGE SCALE GENOMIC DNA]</scope>
    <source>
        <strain evidence="2 3">DSM 103792</strain>
    </source>
</reference>
<dbReference type="InterPro" id="IPR025330">
    <property type="entry name" value="DUF4236"/>
</dbReference>
<dbReference type="Pfam" id="PF14020">
    <property type="entry name" value="DUF4236"/>
    <property type="match status" value="1"/>
</dbReference>
<organism evidence="2 3">
    <name type="scientific">Permianibacter aggregans</name>
    <dbReference type="NCBI Taxonomy" id="1510150"/>
    <lineage>
        <taxon>Bacteria</taxon>
        <taxon>Pseudomonadati</taxon>
        <taxon>Pseudomonadota</taxon>
        <taxon>Gammaproteobacteria</taxon>
        <taxon>Pseudomonadales</taxon>
        <taxon>Pseudomonadaceae</taxon>
        <taxon>Permianibacter</taxon>
    </lineage>
</organism>
<evidence type="ECO:0000259" key="1">
    <source>
        <dbReference type="Pfam" id="PF14020"/>
    </source>
</evidence>